<dbReference type="Proteomes" id="UP000004994">
    <property type="component" value="Chromosome 9"/>
</dbReference>
<organism evidence="1">
    <name type="scientific">Solanum lycopersicum</name>
    <name type="common">Tomato</name>
    <name type="synonym">Lycopersicon esculentum</name>
    <dbReference type="NCBI Taxonomy" id="4081"/>
    <lineage>
        <taxon>Eukaryota</taxon>
        <taxon>Viridiplantae</taxon>
        <taxon>Streptophyta</taxon>
        <taxon>Embryophyta</taxon>
        <taxon>Tracheophyta</taxon>
        <taxon>Spermatophyta</taxon>
        <taxon>Magnoliopsida</taxon>
        <taxon>eudicotyledons</taxon>
        <taxon>Gunneridae</taxon>
        <taxon>Pentapetalae</taxon>
        <taxon>asterids</taxon>
        <taxon>lamiids</taxon>
        <taxon>Solanales</taxon>
        <taxon>Solanaceae</taxon>
        <taxon>Solanoideae</taxon>
        <taxon>Solaneae</taxon>
        <taxon>Solanum</taxon>
        <taxon>Solanum subgen. Lycopersicon</taxon>
    </lineage>
</organism>
<evidence type="ECO:0000313" key="2">
    <source>
        <dbReference type="Proteomes" id="UP000004994"/>
    </source>
</evidence>
<accession>A0A3Q7HY69</accession>
<evidence type="ECO:0000313" key="1">
    <source>
        <dbReference type="EnsemblPlants" id="Solyc09g011933.1.1"/>
    </source>
</evidence>
<reference evidence="1" key="1">
    <citation type="journal article" date="2012" name="Nature">
        <title>The tomato genome sequence provides insights into fleshy fruit evolution.</title>
        <authorList>
            <consortium name="Tomato Genome Consortium"/>
        </authorList>
    </citation>
    <scope>NUCLEOTIDE SEQUENCE [LARGE SCALE GENOMIC DNA]</scope>
    <source>
        <strain evidence="1">cv. Heinz 1706</strain>
    </source>
</reference>
<name>A0A3Q7HY69_SOLLC</name>
<proteinExistence type="predicted"/>
<sequence>MEILSEMTGCEILKKKKEKEDFDSNHSKLSYRAVQIPERGCSWEEQNYKLLAGTLTYAFC</sequence>
<keyword evidence="2" id="KW-1185">Reference proteome</keyword>
<protein>
    <submittedName>
        <fullName evidence="1">Uncharacterized protein</fullName>
    </submittedName>
</protein>
<dbReference type="EnsemblPlants" id="Solyc09g011933.1.1">
    <property type="protein sequence ID" value="Solyc09g011933.1.1"/>
    <property type="gene ID" value="Solyc09g011933.1"/>
</dbReference>
<reference evidence="1" key="2">
    <citation type="submission" date="2019-01" db="UniProtKB">
        <authorList>
            <consortium name="EnsemblPlants"/>
        </authorList>
    </citation>
    <scope>IDENTIFICATION</scope>
    <source>
        <strain evidence="1">cv. Heinz 1706</strain>
    </source>
</reference>
<dbReference type="Gramene" id="Solyc09g011933.1.1">
    <property type="protein sequence ID" value="Solyc09g011933.1.1"/>
    <property type="gene ID" value="Solyc09g011933.1"/>
</dbReference>
<dbReference type="InParanoid" id="A0A3Q7HY69"/>
<dbReference type="AlphaFoldDB" id="A0A3Q7HY69"/>